<dbReference type="Pfam" id="PF13734">
    <property type="entry name" value="Inhibitor_I69"/>
    <property type="match status" value="1"/>
</dbReference>
<evidence type="ECO:0000256" key="7">
    <source>
        <dbReference type="SAM" id="SignalP"/>
    </source>
</evidence>
<dbReference type="Pfam" id="PF01640">
    <property type="entry name" value="Peptidase_C10"/>
    <property type="match status" value="1"/>
</dbReference>
<keyword evidence="2 9" id="KW-0645">Protease</keyword>
<reference evidence="9 10" key="1">
    <citation type="journal article" date="2016" name="DNA Res.">
        <title>The complete genome sequencing of Prevotella intermedia strain OMA14 and a subsequent fine-scale, intra-species genomic comparison reveal an unusual amplification of conjugative and mobile transposons and identify a novel Prevotella-lineage-specific repeat.</title>
        <authorList>
            <person name="Naito M."/>
            <person name="Ogura Y."/>
            <person name="Itoh T."/>
            <person name="Shoji M."/>
            <person name="Okamoto M."/>
            <person name="Hayashi T."/>
            <person name="Nakayama K."/>
        </authorList>
    </citation>
    <scope>NUCLEOTIDE SEQUENCE [LARGE SCALE GENOMIC DNA]</scope>
    <source>
        <strain evidence="9 10">OMA14</strain>
    </source>
</reference>
<dbReference type="Proteomes" id="UP000217431">
    <property type="component" value="Chromosome I"/>
</dbReference>
<name>A0A0S3UI95_PREIN</name>
<feature type="active site" description="Proton acceptor" evidence="6">
    <location>
        <position position="330"/>
    </location>
</feature>
<dbReference type="InterPro" id="IPR044934">
    <property type="entry name" value="Streptopain_sf"/>
</dbReference>
<comment type="similarity">
    <text evidence="1">Belongs to the peptidase C10 family.</text>
</comment>
<evidence type="ECO:0000259" key="8">
    <source>
        <dbReference type="Pfam" id="PF13734"/>
    </source>
</evidence>
<dbReference type="PRINTS" id="PR00797">
    <property type="entry name" value="STREPTOPAIN"/>
</dbReference>
<feature type="active site" description="Nucleophile" evidence="6">
    <location>
        <position position="174"/>
    </location>
</feature>
<evidence type="ECO:0000256" key="4">
    <source>
        <dbReference type="ARBA" id="ARBA00022801"/>
    </source>
</evidence>
<sequence length="1050" mass="113810">MKKSMMSLLLMLLFAHTSWAAPVKLSTASQTAQKFLQQYGKQLKSTNAAYAPRMNAQGVQTTAPYYVFNSKDGNGFVIVSGDDRTSEILGYSTTGSFDINKLSANMRSFMDGMAKEISLLDKYQAKNTAKAPAQMKARTPIEPLVKTVWNQDAPYNDLCPDDPYNTSVKLPTGCVATAMAQVMYKHQWPSTVTNTIPPYTTRVYENTGKYGESKYKTISVEGVPADTKIDWANIVPVYNSQTSAEKNKAVAELMIYVGRAVKMGYDRDVNGGSGASGYHIATALNKYFNYNASTILRTEYSLDEFENRLYNEMAAARPVVFCGQSAGGGHAFVIDGYDGKGYFHVNWGWGGDSDGYFKIAILNPGSTAGIGASSTSDGYAMGQSATIGISPNTSGNPVALLLQPEIKRASKAGNSITYTMSNFNRERVTVETGLGKIENDGSVTPVSDISNLGVNPSYLMKKTVKITGLTTAGVFKVTPIQRPAGSTGRWYYDPYMYATVTTSSTGQTVELRFEDYGDFKQLKASNFELTSGGIVGKMNNVNVTVKNTADHEVHTTVYLIYETTNNAGQTAKQLHSQVPATVPAKSSVVLPMSFYADKVGQHNISLCITEDYQNFQSLGGAKVTVVKAPAKESLSYSYTLKGANNITIYGNRIEGTVTIKNKGNEAYHEKLTVARANTSNQYDQTFGASKEVSLNPGESTTIDFEFNNCAYSKHVIVVTYNNPSSGTGIKSGSYKYATLKKGFIVYNGDGSRQGYAPAATVTVPAEAVAVDLRGIEFTTVEPNSNPNTLYYVDAAKASAAGLPAQNVVAGEKATKVVLTDGNDFYCPATFTADEISYTRKFDKASDGKTNYEGLYIPFTPTSIMDGAKALAWQTKDGEAKDFFLMQYAGSNANKLNFVYADETFNGNIPYLMAVPQALVGKNITFGAKNVKIVDNATRFCSADNNHFVFTGVSSKKTLAENDYALSADAKFFELKPAATVDAFRAYIIGHDGLDKLEILFNGDFVTGINGINSNDTEVKTVYDLQGRRLPAEAATKKGVYIINGKKVVVK</sequence>
<dbReference type="AlphaFoldDB" id="A0A0S3UI95"/>
<keyword evidence="3 7" id="KW-0732">Signal</keyword>
<proteinExistence type="inferred from homology"/>
<dbReference type="EMBL" id="AP014597">
    <property type="protein sequence ID" value="BAU17265.1"/>
    <property type="molecule type" value="Genomic_DNA"/>
</dbReference>
<accession>A0A0S3UI95</accession>
<evidence type="ECO:0000256" key="1">
    <source>
        <dbReference type="ARBA" id="ARBA00009693"/>
    </source>
</evidence>
<evidence type="ECO:0000256" key="6">
    <source>
        <dbReference type="PIRSR" id="PIRSR600200-1"/>
    </source>
</evidence>
<dbReference type="Gene3D" id="3.90.70.50">
    <property type="entry name" value="Peptidase C10, streptopain"/>
    <property type="match status" value="1"/>
</dbReference>
<feature type="chain" id="PRO_5006619900" evidence="7">
    <location>
        <begin position="21"/>
        <end position="1050"/>
    </location>
</feature>
<keyword evidence="4" id="KW-0378">Hydrolase</keyword>
<evidence type="ECO:0000256" key="2">
    <source>
        <dbReference type="ARBA" id="ARBA00022670"/>
    </source>
</evidence>
<keyword evidence="5" id="KW-0788">Thiol protease</keyword>
<dbReference type="InterPro" id="IPR025896">
    <property type="entry name" value="Spi_Prtas-inh"/>
</dbReference>
<protein>
    <submittedName>
        <fullName evidence="9">Probable thiol protease/trypsin like proteinase PrtT</fullName>
    </submittedName>
</protein>
<dbReference type="InterPro" id="IPR000200">
    <property type="entry name" value="Peptidase_C10"/>
</dbReference>
<evidence type="ECO:0000256" key="3">
    <source>
        <dbReference type="ARBA" id="ARBA00022729"/>
    </source>
</evidence>
<dbReference type="STRING" id="28131.BWX40_04860"/>
<evidence type="ECO:0000313" key="10">
    <source>
        <dbReference type="Proteomes" id="UP000217431"/>
    </source>
</evidence>
<dbReference type="InterPro" id="IPR038765">
    <property type="entry name" value="Papain-like_cys_pep_sf"/>
</dbReference>
<organism evidence="9 10">
    <name type="scientific">Prevotella intermedia</name>
    <dbReference type="NCBI Taxonomy" id="28131"/>
    <lineage>
        <taxon>Bacteria</taxon>
        <taxon>Pseudomonadati</taxon>
        <taxon>Bacteroidota</taxon>
        <taxon>Bacteroidia</taxon>
        <taxon>Bacteroidales</taxon>
        <taxon>Prevotellaceae</taxon>
        <taxon>Prevotella</taxon>
    </lineage>
</organism>
<evidence type="ECO:0000256" key="5">
    <source>
        <dbReference type="ARBA" id="ARBA00022807"/>
    </source>
</evidence>
<evidence type="ECO:0000313" key="9">
    <source>
        <dbReference type="EMBL" id="BAU17265.1"/>
    </source>
</evidence>
<feature type="domain" description="Spi protease inhibitor" evidence="8">
    <location>
        <begin position="20"/>
        <end position="117"/>
    </location>
</feature>
<gene>
    <name evidence="9" type="ORF">PIOMA14_I_0757</name>
</gene>
<dbReference type="GO" id="GO:0006508">
    <property type="term" value="P:proteolysis"/>
    <property type="evidence" value="ECO:0007669"/>
    <property type="project" value="UniProtKB-KW"/>
</dbReference>
<dbReference type="GO" id="GO:0008234">
    <property type="term" value="F:cysteine-type peptidase activity"/>
    <property type="evidence" value="ECO:0007669"/>
    <property type="project" value="UniProtKB-KW"/>
</dbReference>
<feature type="signal peptide" evidence="7">
    <location>
        <begin position="1"/>
        <end position="20"/>
    </location>
</feature>
<dbReference type="SUPFAM" id="SSF54001">
    <property type="entry name" value="Cysteine proteinases"/>
    <property type="match status" value="1"/>
</dbReference>